<sequence length="237" mass="24905">MSAPRPVRVLIADDDPLLRAGLAVVLETADGIEVAGQAEDGLRTVELARALRPDVVLMDVRMPGCDGVEATRRLAGAGPRVLVLTTFHHDAYVWGALRAGAAGFLLKRASPERLIDAVHAVAAGEAVLDPAVTRDLLGHLLAAPAPAPALAPEPADSSDSERLAALTAREREVLRLAADGRPNDEIAALLHLADSTVKTHVKRILAKLGVHDRSQAVAAAYRHGLMGPHPYRPPGAP</sequence>
<keyword evidence="2" id="KW-0805">Transcription regulation</keyword>
<dbReference type="PANTHER" id="PTHR43214:SF24">
    <property type="entry name" value="TRANSCRIPTIONAL REGULATORY PROTEIN NARL-RELATED"/>
    <property type="match status" value="1"/>
</dbReference>
<dbReference type="InterPro" id="IPR016032">
    <property type="entry name" value="Sig_transdc_resp-reg_C-effctor"/>
</dbReference>
<dbReference type="CDD" id="cd06170">
    <property type="entry name" value="LuxR_C_like"/>
    <property type="match status" value="1"/>
</dbReference>
<evidence type="ECO:0000256" key="1">
    <source>
        <dbReference type="ARBA" id="ARBA00022553"/>
    </source>
</evidence>
<dbReference type="InterPro" id="IPR001789">
    <property type="entry name" value="Sig_transdc_resp-reg_receiver"/>
</dbReference>
<dbReference type="Gene3D" id="3.40.50.2300">
    <property type="match status" value="1"/>
</dbReference>
<evidence type="ECO:0000259" key="6">
    <source>
        <dbReference type="PROSITE" id="PS50043"/>
    </source>
</evidence>
<feature type="modified residue" description="4-aspartylphosphate" evidence="5">
    <location>
        <position position="59"/>
    </location>
</feature>
<dbReference type="Pfam" id="PF00196">
    <property type="entry name" value="GerE"/>
    <property type="match status" value="1"/>
</dbReference>
<dbReference type="STRING" id="2064.TR51_13555"/>
<dbReference type="PROSITE" id="PS00622">
    <property type="entry name" value="HTH_LUXR_1"/>
    <property type="match status" value="1"/>
</dbReference>
<gene>
    <name evidence="8" type="ORF">TR51_13555</name>
</gene>
<dbReference type="GO" id="GO:0000160">
    <property type="term" value="P:phosphorelay signal transduction system"/>
    <property type="evidence" value="ECO:0007669"/>
    <property type="project" value="InterPro"/>
</dbReference>
<feature type="domain" description="Response regulatory" evidence="7">
    <location>
        <begin position="8"/>
        <end position="122"/>
    </location>
</feature>
<dbReference type="GO" id="GO:0006355">
    <property type="term" value="P:regulation of DNA-templated transcription"/>
    <property type="evidence" value="ECO:0007669"/>
    <property type="project" value="InterPro"/>
</dbReference>
<organism evidence="8 9">
    <name type="scientific">Kitasatospora griseola</name>
    <name type="common">Streptomyces griseolosporeus</name>
    <dbReference type="NCBI Taxonomy" id="2064"/>
    <lineage>
        <taxon>Bacteria</taxon>
        <taxon>Bacillati</taxon>
        <taxon>Actinomycetota</taxon>
        <taxon>Actinomycetes</taxon>
        <taxon>Kitasatosporales</taxon>
        <taxon>Streptomycetaceae</taxon>
        <taxon>Kitasatospora</taxon>
    </lineage>
</organism>
<dbReference type="GO" id="GO:0003677">
    <property type="term" value="F:DNA binding"/>
    <property type="evidence" value="ECO:0007669"/>
    <property type="project" value="UniProtKB-KW"/>
</dbReference>
<accession>A0A0D0NA03</accession>
<dbReference type="InterPro" id="IPR000792">
    <property type="entry name" value="Tscrpt_reg_LuxR_C"/>
</dbReference>
<dbReference type="InterPro" id="IPR058245">
    <property type="entry name" value="NreC/VraR/RcsB-like_REC"/>
</dbReference>
<evidence type="ECO:0000256" key="3">
    <source>
        <dbReference type="ARBA" id="ARBA00023125"/>
    </source>
</evidence>
<dbReference type="RefSeq" id="WP_043911078.1">
    <property type="nucleotide sequence ID" value="NZ_JXZB01000002.1"/>
</dbReference>
<dbReference type="PATRIC" id="fig|2064.6.peg.2914"/>
<dbReference type="Proteomes" id="UP000032066">
    <property type="component" value="Unassembled WGS sequence"/>
</dbReference>
<dbReference type="SMART" id="SM00448">
    <property type="entry name" value="REC"/>
    <property type="match status" value="1"/>
</dbReference>
<dbReference type="OrthoDB" id="9808843at2"/>
<keyword evidence="3" id="KW-0238">DNA-binding</keyword>
<keyword evidence="4" id="KW-0804">Transcription</keyword>
<dbReference type="AlphaFoldDB" id="A0A0D0NA03"/>
<dbReference type="PROSITE" id="PS50110">
    <property type="entry name" value="RESPONSE_REGULATORY"/>
    <property type="match status" value="1"/>
</dbReference>
<dbReference type="InterPro" id="IPR039420">
    <property type="entry name" value="WalR-like"/>
</dbReference>
<dbReference type="SUPFAM" id="SSF52172">
    <property type="entry name" value="CheY-like"/>
    <property type="match status" value="1"/>
</dbReference>
<keyword evidence="9" id="KW-1185">Reference proteome</keyword>
<evidence type="ECO:0000259" key="7">
    <source>
        <dbReference type="PROSITE" id="PS50110"/>
    </source>
</evidence>
<dbReference type="PANTHER" id="PTHR43214">
    <property type="entry name" value="TWO-COMPONENT RESPONSE REGULATOR"/>
    <property type="match status" value="1"/>
</dbReference>
<feature type="domain" description="HTH luxR-type" evidence="6">
    <location>
        <begin position="159"/>
        <end position="224"/>
    </location>
</feature>
<dbReference type="InterPro" id="IPR011006">
    <property type="entry name" value="CheY-like_superfamily"/>
</dbReference>
<protein>
    <submittedName>
        <fullName evidence="8">LuxR family transcriptional regulator</fullName>
    </submittedName>
</protein>
<dbReference type="EMBL" id="JXZB01000002">
    <property type="protein sequence ID" value="KIQ65065.1"/>
    <property type="molecule type" value="Genomic_DNA"/>
</dbReference>
<dbReference type="PROSITE" id="PS50043">
    <property type="entry name" value="HTH_LUXR_2"/>
    <property type="match status" value="1"/>
</dbReference>
<name>A0A0D0NA03_KITGR</name>
<evidence type="ECO:0000256" key="5">
    <source>
        <dbReference type="PROSITE-ProRule" id="PRU00169"/>
    </source>
</evidence>
<evidence type="ECO:0000313" key="8">
    <source>
        <dbReference type="EMBL" id="KIQ65065.1"/>
    </source>
</evidence>
<comment type="caution">
    <text evidence="8">The sequence shown here is derived from an EMBL/GenBank/DDBJ whole genome shotgun (WGS) entry which is preliminary data.</text>
</comment>
<evidence type="ECO:0000313" key="9">
    <source>
        <dbReference type="Proteomes" id="UP000032066"/>
    </source>
</evidence>
<dbReference type="CDD" id="cd17535">
    <property type="entry name" value="REC_NarL-like"/>
    <property type="match status" value="1"/>
</dbReference>
<reference evidence="8 9" key="1">
    <citation type="submission" date="2015-02" db="EMBL/GenBank/DDBJ databases">
        <title>Draft genome sequence of Kitasatospora griseola MF730-N6, a bafilomycin, terpentecin and satosporin producer.</title>
        <authorList>
            <person name="Arens J.C."/>
            <person name="Haltli B."/>
            <person name="Kerr R.G."/>
        </authorList>
    </citation>
    <scope>NUCLEOTIDE SEQUENCE [LARGE SCALE GENOMIC DNA]</scope>
    <source>
        <strain evidence="8 9">MF730-N6</strain>
    </source>
</reference>
<keyword evidence="1 5" id="KW-0597">Phosphoprotein</keyword>
<dbReference type="SUPFAM" id="SSF46894">
    <property type="entry name" value="C-terminal effector domain of the bipartite response regulators"/>
    <property type="match status" value="1"/>
</dbReference>
<evidence type="ECO:0000256" key="4">
    <source>
        <dbReference type="ARBA" id="ARBA00023163"/>
    </source>
</evidence>
<proteinExistence type="predicted"/>
<evidence type="ECO:0000256" key="2">
    <source>
        <dbReference type="ARBA" id="ARBA00023015"/>
    </source>
</evidence>
<dbReference type="PRINTS" id="PR00038">
    <property type="entry name" value="HTHLUXR"/>
</dbReference>
<dbReference type="SMART" id="SM00421">
    <property type="entry name" value="HTH_LUXR"/>
    <property type="match status" value="1"/>
</dbReference>
<dbReference type="Pfam" id="PF00072">
    <property type="entry name" value="Response_reg"/>
    <property type="match status" value="1"/>
</dbReference>